<dbReference type="InterPro" id="IPR000836">
    <property type="entry name" value="PRTase_dom"/>
</dbReference>
<dbReference type="OrthoDB" id="4228832at2"/>
<accession>A0A221VZ66</accession>
<reference evidence="2 3" key="1">
    <citation type="submission" date="2017-07" db="EMBL/GenBank/DDBJ databases">
        <title>Complete genome sequence of Actinoalloteichus hoggarensis DSM 45943, type strain of Actinoalloteichus hoggarensis.</title>
        <authorList>
            <person name="Ruckert C."/>
            <person name="Nouioui I."/>
            <person name="Willmese J."/>
            <person name="van Wezel G."/>
            <person name="Klenk H.-P."/>
            <person name="Kalinowski J."/>
            <person name="Zotchev S.B."/>
        </authorList>
    </citation>
    <scope>NUCLEOTIDE SEQUENCE [LARGE SCALE GENOMIC DNA]</scope>
    <source>
        <strain evidence="2 3">DSM 45943</strain>
    </source>
</reference>
<dbReference type="RefSeq" id="WP_093944185.1">
    <property type="nucleotide sequence ID" value="NZ_CP022521.1"/>
</dbReference>
<dbReference type="EMBL" id="CP022521">
    <property type="protein sequence ID" value="ASO18770.1"/>
    <property type="molecule type" value="Genomic_DNA"/>
</dbReference>
<gene>
    <name evidence="2" type="ORF">AHOG_05585</name>
</gene>
<sequence>MPAFVTRDGGHSVGDHAARTIRYAIEQDDVGYPFRLEPPVITKTTATETMASAGSLARRVRIAATIYAALTVVDERAVRGRRVVVYDDVFTTGSTLDVVARRLREAGADEVYGLTLSRTRWR</sequence>
<dbReference type="Proteomes" id="UP000204221">
    <property type="component" value="Chromosome"/>
</dbReference>
<evidence type="ECO:0000259" key="1">
    <source>
        <dbReference type="Pfam" id="PF00156"/>
    </source>
</evidence>
<keyword evidence="3" id="KW-1185">Reference proteome</keyword>
<dbReference type="Gene3D" id="3.40.50.2020">
    <property type="match status" value="1"/>
</dbReference>
<dbReference type="AlphaFoldDB" id="A0A221VZ66"/>
<dbReference type="Pfam" id="PF00156">
    <property type="entry name" value="Pribosyltran"/>
    <property type="match status" value="1"/>
</dbReference>
<protein>
    <submittedName>
        <fullName evidence="2">DNA utilization protein GntX</fullName>
    </submittedName>
</protein>
<evidence type="ECO:0000313" key="2">
    <source>
        <dbReference type="EMBL" id="ASO18770.1"/>
    </source>
</evidence>
<dbReference type="KEGG" id="ahg:AHOG_05585"/>
<name>A0A221VZ66_9PSEU</name>
<feature type="domain" description="Phosphoribosyltransferase" evidence="1">
    <location>
        <begin position="73"/>
        <end position="111"/>
    </location>
</feature>
<organism evidence="2 3">
    <name type="scientific">Actinoalloteichus hoggarensis</name>
    <dbReference type="NCBI Taxonomy" id="1470176"/>
    <lineage>
        <taxon>Bacteria</taxon>
        <taxon>Bacillati</taxon>
        <taxon>Actinomycetota</taxon>
        <taxon>Actinomycetes</taxon>
        <taxon>Pseudonocardiales</taxon>
        <taxon>Pseudonocardiaceae</taxon>
        <taxon>Actinoalloteichus</taxon>
    </lineage>
</organism>
<dbReference type="CDD" id="cd06223">
    <property type="entry name" value="PRTases_typeI"/>
    <property type="match status" value="1"/>
</dbReference>
<evidence type="ECO:0000313" key="3">
    <source>
        <dbReference type="Proteomes" id="UP000204221"/>
    </source>
</evidence>
<proteinExistence type="predicted"/>
<dbReference type="SUPFAM" id="SSF53271">
    <property type="entry name" value="PRTase-like"/>
    <property type="match status" value="1"/>
</dbReference>
<dbReference type="InterPro" id="IPR029057">
    <property type="entry name" value="PRTase-like"/>
</dbReference>